<protein>
    <submittedName>
        <fullName evidence="2">Uncharacterized protein</fullName>
    </submittedName>
</protein>
<accession>A0AAW1TI82</accession>
<evidence type="ECO:0000256" key="1">
    <source>
        <dbReference type="SAM" id="Phobius"/>
    </source>
</evidence>
<gene>
    <name evidence="2" type="ORF">WA026_006355</name>
</gene>
<keyword evidence="1" id="KW-0472">Membrane</keyword>
<keyword evidence="1" id="KW-0812">Transmembrane</keyword>
<dbReference type="EMBL" id="JARQZJ010000002">
    <property type="protein sequence ID" value="KAK9870267.1"/>
    <property type="molecule type" value="Genomic_DNA"/>
</dbReference>
<evidence type="ECO:0000313" key="2">
    <source>
        <dbReference type="EMBL" id="KAK9870267.1"/>
    </source>
</evidence>
<keyword evidence="1" id="KW-1133">Transmembrane helix</keyword>
<feature type="transmembrane region" description="Helical" evidence="1">
    <location>
        <begin position="93"/>
        <end position="113"/>
    </location>
</feature>
<dbReference type="Proteomes" id="UP001431783">
    <property type="component" value="Unassembled WGS sequence"/>
</dbReference>
<organism evidence="2 3">
    <name type="scientific">Henosepilachna vigintioctopunctata</name>
    <dbReference type="NCBI Taxonomy" id="420089"/>
    <lineage>
        <taxon>Eukaryota</taxon>
        <taxon>Metazoa</taxon>
        <taxon>Ecdysozoa</taxon>
        <taxon>Arthropoda</taxon>
        <taxon>Hexapoda</taxon>
        <taxon>Insecta</taxon>
        <taxon>Pterygota</taxon>
        <taxon>Neoptera</taxon>
        <taxon>Endopterygota</taxon>
        <taxon>Coleoptera</taxon>
        <taxon>Polyphaga</taxon>
        <taxon>Cucujiformia</taxon>
        <taxon>Coccinelloidea</taxon>
        <taxon>Coccinellidae</taxon>
        <taxon>Epilachninae</taxon>
        <taxon>Epilachnini</taxon>
        <taxon>Henosepilachna</taxon>
    </lineage>
</organism>
<proteinExistence type="predicted"/>
<reference evidence="2 3" key="1">
    <citation type="submission" date="2023-03" db="EMBL/GenBank/DDBJ databases">
        <title>Genome insight into feeding habits of ladybird beetles.</title>
        <authorList>
            <person name="Li H.-S."/>
            <person name="Huang Y.-H."/>
            <person name="Pang H."/>
        </authorList>
    </citation>
    <scope>NUCLEOTIDE SEQUENCE [LARGE SCALE GENOMIC DNA]</scope>
    <source>
        <strain evidence="2">SYSU_2023b</strain>
        <tissue evidence="2">Whole body</tissue>
    </source>
</reference>
<comment type="caution">
    <text evidence="2">The sequence shown here is derived from an EMBL/GenBank/DDBJ whole genome shotgun (WGS) entry which is preliminary data.</text>
</comment>
<name>A0AAW1TI82_9CUCU</name>
<sequence>MAQSMLTKNLGNVQQYLFSRPSLSANTMKTTTQKIVEYLSTGSFGVQYSKDAGTLRNALREKKEKILKEMKIGEKESFGTRNGWWRTSGRHEFCVRVQWNMLFLIIYIFILMFC</sequence>
<keyword evidence="3" id="KW-1185">Reference proteome</keyword>
<evidence type="ECO:0000313" key="3">
    <source>
        <dbReference type="Proteomes" id="UP001431783"/>
    </source>
</evidence>
<dbReference type="AlphaFoldDB" id="A0AAW1TI82"/>